<feature type="non-terminal residue" evidence="5">
    <location>
        <position position="641"/>
    </location>
</feature>
<evidence type="ECO:0000313" key="6">
    <source>
        <dbReference type="Proteomes" id="UP000566440"/>
    </source>
</evidence>
<dbReference type="InterPro" id="IPR022361">
    <property type="entry name" value="TNFR_11A"/>
</dbReference>
<dbReference type="Pfam" id="PF00020">
    <property type="entry name" value="TNFR_c6"/>
    <property type="match status" value="1"/>
</dbReference>
<dbReference type="OrthoDB" id="9889060at2759"/>
<reference evidence="5 6" key="1">
    <citation type="submission" date="2019-09" db="EMBL/GenBank/DDBJ databases">
        <title>Bird 10,000 Genomes (B10K) Project - Family phase.</title>
        <authorList>
            <person name="Zhang G."/>
        </authorList>
    </citation>
    <scope>NUCLEOTIDE SEQUENCE [LARGE SCALE GENOMIC DNA]</scope>
    <source>
        <strain evidence="5">B10K-DU-001-62</strain>
        <tissue evidence="5">Muscle</tissue>
    </source>
</reference>
<protein>
    <submittedName>
        <fullName evidence="5">TNR11 factor</fullName>
    </submittedName>
</protein>
<keyword evidence="3" id="KW-0812">Transmembrane</keyword>
<feature type="region of interest" description="Disordered" evidence="2">
    <location>
        <begin position="479"/>
        <end position="517"/>
    </location>
</feature>
<dbReference type="EMBL" id="VWZX01001046">
    <property type="protein sequence ID" value="NXI35568.1"/>
    <property type="molecule type" value="Genomic_DNA"/>
</dbReference>
<dbReference type="PRINTS" id="PR01974">
    <property type="entry name" value="TNFACTORR11A"/>
</dbReference>
<dbReference type="Pfam" id="PF18278">
    <property type="entry name" value="RANK_CRD_2"/>
    <property type="match status" value="1"/>
</dbReference>
<dbReference type="GO" id="GO:0019955">
    <property type="term" value="F:cytokine binding"/>
    <property type="evidence" value="ECO:0007669"/>
    <property type="project" value="TreeGrafter"/>
</dbReference>
<feature type="compositionally biased region" description="Basic and acidic residues" evidence="2">
    <location>
        <begin position="628"/>
        <end position="641"/>
    </location>
</feature>
<dbReference type="GO" id="GO:0045780">
    <property type="term" value="P:positive regulation of bone resorption"/>
    <property type="evidence" value="ECO:0007669"/>
    <property type="project" value="TreeGrafter"/>
</dbReference>
<dbReference type="SMART" id="SM00208">
    <property type="entry name" value="TNFR"/>
    <property type="match status" value="4"/>
</dbReference>
<keyword evidence="3" id="KW-0472">Membrane</keyword>
<dbReference type="GO" id="GO:0005031">
    <property type="term" value="F:tumor necrosis factor receptor activity"/>
    <property type="evidence" value="ECO:0007669"/>
    <property type="project" value="TreeGrafter"/>
</dbReference>
<dbReference type="InterPro" id="IPR001368">
    <property type="entry name" value="TNFR/NGFR_Cys_rich_reg"/>
</dbReference>
<feature type="repeat" description="TNFR-Cys" evidence="1">
    <location>
        <begin position="8"/>
        <end position="43"/>
    </location>
</feature>
<keyword evidence="1" id="KW-1015">Disulfide bond</keyword>
<evidence type="ECO:0000259" key="4">
    <source>
        <dbReference type="PROSITE" id="PS50050"/>
    </source>
</evidence>
<comment type="caution">
    <text evidence="5">The sequence shown here is derived from an EMBL/GenBank/DDBJ whole genome shotgun (WGS) entry which is preliminary data.</text>
</comment>
<dbReference type="GO" id="GO:0072674">
    <property type="term" value="P:multinuclear osteoclast differentiation"/>
    <property type="evidence" value="ECO:0007669"/>
    <property type="project" value="TreeGrafter"/>
</dbReference>
<feature type="disulfide bond" evidence="1">
    <location>
        <begin position="22"/>
        <end position="35"/>
    </location>
</feature>
<dbReference type="GO" id="GO:0001503">
    <property type="term" value="P:ossification"/>
    <property type="evidence" value="ECO:0007669"/>
    <property type="project" value="TreeGrafter"/>
</dbReference>
<dbReference type="InterPro" id="IPR034040">
    <property type="entry name" value="TNFRSF11A_N"/>
</dbReference>
<dbReference type="PANTHER" id="PTHR47134">
    <property type="entry name" value="TUMOR NECROSIS FACTOR RECEPTOR SUPERFAMILY MEMBER 11A"/>
    <property type="match status" value="1"/>
</dbReference>
<evidence type="ECO:0000256" key="2">
    <source>
        <dbReference type="SAM" id="MobiDB-lite"/>
    </source>
</evidence>
<dbReference type="CDD" id="cd13411">
    <property type="entry name" value="TNFRSF11A"/>
    <property type="match status" value="1"/>
</dbReference>
<dbReference type="PANTHER" id="PTHR47134:SF1">
    <property type="entry name" value="TUMOR NECROSIS FACTOR RECEPTOR SUPERFAMILY MEMBER 11A"/>
    <property type="match status" value="1"/>
</dbReference>
<dbReference type="Proteomes" id="UP000566440">
    <property type="component" value="Unassembled WGS sequence"/>
</dbReference>
<accession>A0A7K9SIB2</accession>
<dbReference type="PROSITE" id="PS00652">
    <property type="entry name" value="TNFR_NGFR_1"/>
    <property type="match status" value="1"/>
</dbReference>
<name>A0A7K9SIB2_9PICI</name>
<feature type="region of interest" description="Disordered" evidence="2">
    <location>
        <begin position="621"/>
        <end position="641"/>
    </location>
</feature>
<dbReference type="InterPro" id="IPR053075">
    <property type="entry name" value="TNFRSF11A"/>
</dbReference>
<feature type="disulfide bond" evidence="1">
    <location>
        <begin position="25"/>
        <end position="43"/>
    </location>
</feature>
<dbReference type="SUPFAM" id="SSF57586">
    <property type="entry name" value="TNF receptor-like"/>
    <property type="match status" value="2"/>
</dbReference>
<proteinExistence type="predicted"/>
<dbReference type="InterPro" id="IPR041648">
    <property type="entry name" value="RANK_CRD_2"/>
</dbReference>
<sequence>LSLEITPPCESEQHYEYSGRCCTKCEPGKYMSSRCTSNTDSVCQPCGPNEYMDVWNEEDKCLLHKICDQGKALREVNPGNSTFQRQCACTVGYHWNEDCDCCQRNTICAPGFGVKHPVQQDKDTMCIPCPRGYFSKVHSSTDECKSWTNCTALGMAEIMPGTDKSDTVCTEWKIPEPSEDGTNRILYMLIAVLFFVALIGIVIFIIYYKNKGKKLTADLQNWANEVCSQIKGAKEPPRDAFLTMNITNAGFPQASEGICLLGPTGSPATENSRCTSGHALCRNGSLSIALCKAGGSLQEFSLVTEIDDDHFPTVPTEDEYMDKDINTTDYLSLLSQAASKTVSSFSEPMEAGENDSLNQYFSGTGSTEDVSVPQSCHLSSNIYGTHTAMDKLLQKSYQHTSTCLKEMGNKDTDHFATNYESEKICVRCGISYRESPRKWSKPYCAATDSASISAETKSYMQCNCGLNFVSAGQSTLANDHGMEDASSDSTNMKYQNTNRSASGTNSSTSDLPPASGNVTGNSNSTFISSGQVMNFKGDIIVVYLSQNSQEGAVASGLSEENVGSPVQEENLSRCETFAGNAQHYKEKCAELQGTCPAAGSGEPLRLARPLAQEQILSCSGQASQPVQEEGKLEHFSEKALN</sequence>
<dbReference type="GO" id="GO:0070555">
    <property type="term" value="P:response to interleukin-1"/>
    <property type="evidence" value="ECO:0007669"/>
    <property type="project" value="TreeGrafter"/>
</dbReference>
<comment type="caution">
    <text evidence="1">Lacks conserved residue(s) required for the propagation of feature annotation.</text>
</comment>
<dbReference type="GO" id="GO:0009897">
    <property type="term" value="C:external side of plasma membrane"/>
    <property type="evidence" value="ECO:0007669"/>
    <property type="project" value="TreeGrafter"/>
</dbReference>
<feature type="transmembrane region" description="Helical" evidence="3">
    <location>
        <begin position="185"/>
        <end position="208"/>
    </location>
</feature>
<dbReference type="AlphaFoldDB" id="A0A7K9SIB2"/>
<feature type="compositionally biased region" description="Polar residues" evidence="2">
    <location>
        <begin position="487"/>
        <end position="517"/>
    </location>
</feature>
<feature type="domain" description="TNFR-Cys" evidence="4">
    <location>
        <begin position="8"/>
        <end position="43"/>
    </location>
</feature>
<organism evidence="5 6">
    <name type="scientific">Galbula dea</name>
    <dbReference type="NCBI Taxonomy" id="1109041"/>
    <lineage>
        <taxon>Eukaryota</taxon>
        <taxon>Metazoa</taxon>
        <taxon>Chordata</taxon>
        <taxon>Craniata</taxon>
        <taxon>Vertebrata</taxon>
        <taxon>Euteleostomi</taxon>
        <taxon>Archelosauria</taxon>
        <taxon>Archosauria</taxon>
        <taxon>Dinosauria</taxon>
        <taxon>Saurischia</taxon>
        <taxon>Theropoda</taxon>
        <taxon>Coelurosauria</taxon>
        <taxon>Aves</taxon>
        <taxon>Neognathae</taxon>
        <taxon>Neoaves</taxon>
        <taxon>Telluraves</taxon>
        <taxon>Coraciimorphae</taxon>
        <taxon>Piciformes</taxon>
        <taxon>Galbulidae</taxon>
        <taxon>Galbula</taxon>
    </lineage>
</organism>
<feature type="non-terminal residue" evidence="5">
    <location>
        <position position="1"/>
    </location>
</feature>
<keyword evidence="6" id="KW-1185">Reference proteome</keyword>
<keyword evidence="3" id="KW-1133">Transmembrane helix</keyword>
<dbReference type="Gene3D" id="2.10.50.10">
    <property type="entry name" value="Tumor Necrosis Factor Receptor, subunit A, domain 2"/>
    <property type="match status" value="2"/>
</dbReference>
<evidence type="ECO:0000256" key="3">
    <source>
        <dbReference type="SAM" id="Phobius"/>
    </source>
</evidence>
<gene>
    <name evidence="5" type="primary">Tnfrsf11a</name>
    <name evidence="5" type="ORF">GALDEA_R01367</name>
</gene>
<evidence type="ECO:0000256" key="1">
    <source>
        <dbReference type="PROSITE-ProRule" id="PRU00206"/>
    </source>
</evidence>
<evidence type="ECO:0000313" key="5">
    <source>
        <dbReference type="EMBL" id="NXI35568.1"/>
    </source>
</evidence>
<dbReference type="PROSITE" id="PS50050">
    <property type="entry name" value="TNFR_NGFR_2"/>
    <property type="match status" value="1"/>
</dbReference>